<evidence type="ECO:0000256" key="1">
    <source>
        <dbReference type="SAM" id="MobiDB-lite"/>
    </source>
</evidence>
<feature type="region of interest" description="Disordered" evidence="1">
    <location>
        <begin position="121"/>
        <end position="149"/>
    </location>
</feature>
<comment type="caution">
    <text evidence="2">The sequence shown here is derived from an EMBL/GenBank/DDBJ whole genome shotgun (WGS) entry which is preliminary data.</text>
</comment>
<dbReference type="EMBL" id="CAMPGE010022344">
    <property type="protein sequence ID" value="CAI2380392.1"/>
    <property type="molecule type" value="Genomic_DNA"/>
</dbReference>
<protein>
    <submittedName>
        <fullName evidence="2">Uncharacterized protein</fullName>
    </submittedName>
</protein>
<gene>
    <name evidence="2" type="ORF">ECRASSUSDP1_LOCUS21826</name>
</gene>
<dbReference type="AlphaFoldDB" id="A0AAD2D4T5"/>
<accession>A0AAD2D4T5</accession>
<sequence length="267" mass="30756">MKIFELKIDNLNIVSPQKPPQGPKRRSLMAQNEKFISDLKQFNKTGKSKKTSLNTSKTFDNCETEKDISQLNLTEFEEELFSEEDALSEANSITFSIQKVKENPKIPPLFVLPRINKKSSRRRTVGLKLEAPKRRDPSHTPQTKSSKLNDLKNSIFMPTYKTYMINKAVNDKEYSMTIDPSKSYEFAKMKPKDGKYLRRTNRRNSKQAIIQFVSNQKRKIKHKVAPRAQESDTSVKLADQHHTAEESNTGRLRRSATANSSKKILYS</sequence>
<feature type="region of interest" description="Disordered" evidence="1">
    <location>
        <begin position="217"/>
        <end position="267"/>
    </location>
</feature>
<name>A0AAD2D4T5_EUPCR</name>
<organism evidence="2 3">
    <name type="scientific">Euplotes crassus</name>
    <dbReference type="NCBI Taxonomy" id="5936"/>
    <lineage>
        <taxon>Eukaryota</taxon>
        <taxon>Sar</taxon>
        <taxon>Alveolata</taxon>
        <taxon>Ciliophora</taxon>
        <taxon>Intramacronucleata</taxon>
        <taxon>Spirotrichea</taxon>
        <taxon>Hypotrichia</taxon>
        <taxon>Euplotida</taxon>
        <taxon>Euplotidae</taxon>
        <taxon>Moneuplotes</taxon>
    </lineage>
</organism>
<feature type="compositionally biased region" description="Polar residues" evidence="1">
    <location>
        <begin position="246"/>
        <end position="267"/>
    </location>
</feature>
<feature type="compositionally biased region" description="Polar residues" evidence="1">
    <location>
        <begin position="139"/>
        <end position="149"/>
    </location>
</feature>
<proteinExistence type="predicted"/>
<evidence type="ECO:0000313" key="3">
    <source>
        <dbReference type="Proteomes" id="UP001295684"/>
    </source>
</evidence>
<reference evidence="2" key="1">
    <citation type="submission" date="2023-07" db="EMBL/GenBank/DDBJ databases">
        <authorList>
            <consortium name="AG Swart"/>
            <person name="Singh M."/>
            <person name="Singh A."/>
            <person name="Seah K."/>
            <person name="Emmerich C."/>
        </authorList>
    </citation>
    <scope>NUCLEOTIDE SEQUENCE</scope>
    <source>
        <strain evidence="2">DP1</strain>
    </source>
</reference>
<keyword evidence="3" id="KW-1185">Reference proteome</keyword>
<dbReference type="Proteomes" id="UP001295684">
    <property type="component" value="Unassembled WGS sequence"/>
</dbReference>
<evidence type="ECO:0000313" key="2">
    <source>
        <dbReference type="EMBL" id="CAI2380392.1"/>
    </source>
</evidence>